<name>A0A815R949_ADIRI</name>
<sequence>MFIDNEKKLAKIKRRLYIDCMTRWNSTLVALQSLVDHKPVLISLFENKGQLPLTSKQKEKLGLLELSSDDYTIFNILIEIFQPFYHATNLLSASKYPTIGLCLLVIRELKEHLEKEENNDSNLLISLKNFILESFDNYFAENGNQHFLLTFEL</sequence>
<proteinExistence type="predicted"/>
<dbReference type="InterPro" id="IPR052717">
    <property type="entry name" value="Vacuolar_transposase_reg"/>
</dbReference>
<organism evidence="1 2">
    <name type="scientific">Adineta ricciae</name>
    <name type="common">Rotifer</name>
    <dbReference type="NCBI Taxonomy" id="249248"/>
    <lineage>
        <taxon>Eukaryota</taxon>
        <taxon>Metazoa</taxon>
        <taxon>Spiralia</taxon>
        <taxon>Gnathifera</taxon>
        <taxon>Rotifera</taxon>
        <taxon>Eurotatoria</taxon>
        <taxon>Bdelloidea</taxon>
        <taxon>Adinetida</taxon>
        <taxon>Adinetidae</taxon>
        <taxon>Adineta</taxon>
    </lineage>
</organism>
<evidence type="ECO:0000313" key="1">
    <source>
        <dbReference type="EMBL" id="CAF1473933.1"/>
    </source>
</evidence>
<dbReference type="Proteomes" id="UP000663852">
    <property type="component" value="Unassembled WGS sequence"/>
</dbReference>
<accession>A0A815R949</accession>
<dbReference type="InterPro" id="IPR012337">
    <property type="entry name" value="RNaseH-like_sf"/>
</dbReference>
<dbReference type="PANTHER" id="PTHR46169:SF29">
    <property type="entry name" value="DNA REPLICATION-RELATED ELEMENT FACTOR, ISOFORM A"/>
    <property type="match status" value="1"/>
</dbReference>
<evidence type="ECO:0000313" key="2">
    <source>
        <dbReference type="Proteomes" id="UP000663852"/>
    </source>
</evidence>
<gene>
    <name evidence="1" type="ORF">EDS130_LOCUS40976</name>
</gene>
<dbReference type="PANTHER" id="PTHR46169">
    <property type="entry name" value="DNA REPLICATION-RELATED ELEMENT FACTOR, ISOFORM A"/>
    <property type="match status" value="1"/>
</dbReference>
<dbReference type="GO" id="GO:0005634">
    <property type="term" value="C:nucleus"/>
    <property type="evidence" value="ECO:0007669"/>
    <property type="project" value="TreeGrafter"/>
</dbReference>
<dbReference type="AlphaFoldDB" id="A0A815R949"/>
<protein>
    <submittedName>
        <fullName evidence="1">Uncharacterized protein</fullName>
    </submittedName>
</protein>
<dbReference type="EMBL" id="CAJNOJ010000516">
    <property type="protein sequence ID" value="CAF1473933.1"/>
    <property type="molecule type" value="Genomic_DNA"/>
</dbReference>
<dbReference type="SUPFAM" id="SSF53098">
    <property type="entry name" value="Ribonuclease H-like"/>
    <property type="match status" value="1"/>
</dbReference>
<dbReference type="OrthoDB" id="1607513at2759"/>
<comment type="caution">
    <text evidence="1">The sequence shown here is derived from an EMBL/GenBank/DDBJ whole genome shotgun (WGS) entry which is preliminary data.</text>
</comment>
<reference evidence="1" key="1">
    <citation type="submission" date="2021-02" db="EMBL/GenBank/DDBJ databases">
        <authorList>
            <person name="Nowell W R."/>
        </authorList>
    </citation>
    <scope>NUCLEOTIDE SEQUENCE</scope>
</reference>
<dbReference type="GO" id="GO:0006357">
    <property type="term" value="P:regulation of transcription by RNA polymerase II"/>
    <property type="evidence" value="ECO:0007669"/>
    <property type="project" value="TreeGrafter"/>
</dbReference>